<gene>
    <name evidence="2" type="ORF">DF182_24210</name>
</gene>
<feature type="transmembrane region" description="Helical" evidence="1">
    <location>
        <begin position="127"/>
        <end position="149"/>
    </location>
</feature>
<keyword evidence="1" id="KW-0472">Membrane</keyword>
<name>A0A365XTY7_9BACT</name>
<protein>
    <recommendedName>
        <fullName evidence="4">DUF1440 domain-containing protein</fullName>
    </recommendedName>
</protein>
<dbReference type="AlphaFoldDB" id="A0A365XTY7"/>
<dbReference type="Proteomes" id="UP000253410">
    <property type="component" value="Unassembled WGS sequence"/>
</dbReference>
<feature type="transmembrane region" description="Helical" evidence="1">
    <location>
        <begin position="64"/>
        <end position="85"/>
    </location>
</feature>
<evidence type="ECO:0000313" key="2">
    <source>
        <dbReference type="EMBL" id="RBL89610.1"/>
    </source>
</evidence>
<feature type="transmembrane region" description="Helical" evidence="1">
    <location>
        <begin position="6"/>
        <end position="25"/>
    </location>
</feature>
<reference evidence="2 3" key="1">
    <citation type="submission" date="2018-05" db="EMBL/GenBank/DDBJ databases">
        <title>Chitinophaga sp. K3CV102501T nov., isolated from isolated from a monsoon evergreen broad-leaved forest soil.</title>
        <authorList>
            <person name="Lv Y."/>
        </authorList>
    </citation>
    <scope>NUCLEOTIDE SEQUENCE [LARGE SCALE GENOMIC DNA]</scope>
    <source>
        <strain evidence="2 3">GDMCC 1.1325</strain>
    </source>
</reference>
<keyword evidence="3" id="KW-1185">Reference proteome</keyword>
<dbReference type="OrthoDB" id="7564746at2"/>
<sequence>MATTRSFPPGIILLTWMLVGTLDLLSACVQFVLVTGKSFVNVLLFVASGAFGKDAFSGNPAMPWWGVFFHYCFALFFTLLFFFLYPRIPEMRKVPSVTGLIYGIFAWIVMNLLVIPVSSIPHGPFRLANTVIGMCIIMVMIGLPMGLMAGKYYQYKSRE</sequence>
<organism evidence="2 3">
    <name type="scientific">Chitinophaga flava</name>
    <dbReference type="NCBI Taxonomy" id="2259036"/>
    <lineage>
        <taxon>Bacteria</taxon>
        <taxon>Pseudomonadati</taxon>
        <taxon>Bacteroidota</taxon>
        <taxon>Chitinophagia</taxon>
        <taxon>Chitinophagales</taxon>
        <taxon>Chitinophagaceae</taxon>
        <taxon>Chitinophaga</taxon>
    </lineage>
</organism>
<keyword evidence="1" id="KW-0812">Transmembrane</keyword>
<dbReference type="RefSeq" id="WP_113618362.1">
    <property type="nucleotide sequence ID" value="NZ_QFFJ01000002.1"/>
</dbReference>
<feature type="transmembrane region" description="Helical" evidence="1">
    <location>
        <begin position="97"/>
        <end position="115"/>
    </location>
</feature>
<comment type="caution">
    <text evidence="2">The sequence shown here is derived from an EMBL/GenBank/DDBJ whole genome shotgun (WGS) entry which is preliminary data.</text>
</comment>
<evidence type="ECO:0000313" key="3">
    <source>
        <dbReference type="Proteomes" id="UP000253410"/>
    </source>
</evidence>
<keyword evidence="1" id="KW-1133">Transmembrane helix</keyword>
<dbReference type="EMBL" id="QFFJ01000002">
    <property type="protein sequence ID" value="RBL89610.1"/>
    <property type="molecule type" value="Genomic_DNA"/>
</dbReference>
<evidence type="ECO:0008006" key="4">
    <source>
        <dbReference type="Google" id="ProtNLM"/>
    </source>
</evidence>
<proteinExistence type="predicted"/>
<accession>A0A365XTY7</accession>
<evidence type="ECO:0000256" key="1">
    <source>
        <dbReference type="SAM" id="Phobius"/>
    </source>
</evidence>